<dbReference type="GO" id="GO:0020037">
    <property type="term" value="F:heme binding"/>
    <property type="evidence" value="ECO:0007669"/>
    <property type="project" value="InterPro"/>
</dbReference>
<dbReference type="InterPro" id="IPR050121">
    <property type="entry name" value="Cytochrome_P450_monoxygenase"/>
</dbReference>
<dbReference type="Proteomes" id="UP000193648">
    <property type="component" value="Unassembled WGS sequence"/>
</dbReference>
<comment type="similarity">
    <text evidence="2 6">Belongs to the cytochrome P450 family.</text>
</comment>
<keyword evidence="4 5" id="KW-0408">Iron</keyword>
<keyword evidence="3 5" id="KW-0479">Metal-binding</keyword>
<dbReference type="OrthoDB" id="1470350at2759"/>
<keyword evidence="7" id="KW-0472">Membrane</keyword>
<dbReference type="InterPro" id="IPR002401">
    <property type="entry name" value="Cyt_P450_E_grp-I"/>
</dbReference>
<dbReference type="InterPro" id="IPR036396">
    <property type="entry name" value="Cyt_P450_sf"/>
</dbReference>
<protein>
    <submittedName>
        <fullName evidence="8">Cytochrome P450</fullName>
    </submittedName>
</protein>
<evidence type="ECO:0000313" key="9">
    <source>
        <dbReference type="Proteomes" id="UP000193648"/>
    </source>
</evidence>
<evidence type="ECO:0000256" key="2">
    <source>
        <dbReference type="ARBA" id="ARBA00010617"/>
    </source>
</evidence>
<dbReference type="GeneID" id="33570300"/>
<dbReference type="InterPro" id="IPR017972">
    <property type="entry name" value="Cyt_P450_CS"/>
</dbReference>
<sequence>MDYHYIVDRENHKEYVWEGGQGVRVAPEIISVADKDMIREILITIDCPKSAIYQGFELNGQENLFSTRNKAFYNNRRRLVAPAFGLQHLRSLEPIIHECINVLLRKIDEILDNPEAVKSEKVKVLPPGQINIYSFMIRLSFDITGKTAFGQSFEMVKNDAHPVPHQMAKTLKRCCQQAFNPWMKYVVPIDFSFVEFVTDRVKQRKANGEKDRRTDLLQYLTDAQARERENGNGETGNEYEDMISGKLTDKAVQTEACVFLIAGAETISIVLNFTLMFLVKNPDKLSKLKAELDFAAASNPCSSLPTYDQIRNLPYLTGCIYETLRLRTPPAQGLAREVAEDTVMNNYFFPKGTTLLVQLRQLHMSDEYFPQVNKYIPERWIPGESPFPPVQDFTYYPFSAGSRNCVGKNLALMELRLILAALILTYDIELVPNQREDYVHYITPSLATGKYIIKMKRRQEE</sequence>
<evidence type="ECO:0000256" key="4">
    <source>
        <dbReference type="ARBA" id="ARBA00023004"/>
    </source>
</evidence>
<dbReference type="RefSeq" id="XP_021885711.1">
    <property type="nucleotide sequence ID" value="XM_022028457.1"/>
</dbReference>
<dbReference type="PROSITE" id="PS00086">
    <property type="entry name" value="CYTOCHROME_P450"/>
    <property type="match status" value="1"/>
</dbReference>
<comment type="caution">
    <text evidence="8">The sequence shown here is derived from an EMBL/GenBank/DDBJ whole genome shotgun (WGS) entry which is preliminary data.</text>
</comment>
<gene>
    <name evidence="8" type="ORF">BCR41DRAFT_392469</name>
</gene>
<dbReference type="GO" id="GO:0016705">
    <property type="term" value="F:oxidoreductase activity, acting on paired donors, with incorporation or reduction of molecular oxygen"/>
    <property type="evidence" value="ECO:0007669"/>
    <property type="project" value="InterPro"/>
</dbReference>
<dbReference type="SUPFAM" id="SSF48264">
    <property type="entry name" value="Cytochrome P450"/>
    <property type="match status" value="1"/>
</dbReference>
<accession>A0A1Y2H0D5</accession>
<dbReference type="InParanoid" id="A0A1Y2H0D5"/>
<feature type="binding site" description="axial binding residue" evidence="5">
    <location>
        <position position="405"/>
    </location>
    <ligand>
        <name>heme</name>
        <dbReference type="ChEBI" id="CHEBI:30413"/>
    </ligand>
    <ligandPart>
        <name>Fe</name>
        <dbReference type="ChEBI" id="CHEBI:18248"/>
    </ligandPart>
</feature>
<keyword evidence="6" id="KW-0503">Monooxygenase</keyword>
<dbReference type="PRINTS" id="PR00385">
    <property type="entry name" value="P450"/>
</dbReference>
<dbReference type="Gene3D" id="1.10.630.10">
    <property type="entry name" value="Cytochrome P450"/>
    <property type="match status" value="1"/>
</dbReference>
<dbReference type="STRING" id="64571.A0A1Y2H0D5"/>
<comment type="cofactor">
    <cofactor evidence="1 5">
        <name>heme</name>
        <dbReference type="ChEBI" id="CHEBI:30413"/>
    </cofactor>
</comment>
<dbReference type="GO" id="GO:0005506">
    <property type="term" value="F:iron ion binding"/>
    <property type="evidence" value="ECO:0007669"/>
    <property type="project" value="InterPro"/>
</dbReference>
<dbReference type="EMBL" id="MCFF01000003">
    <property type="protein sequence ID" value="ORZ28008.1"/>
    <property type="molecule type" value="Genomic_DNA"/>
</dbReference>
<dbReference type="Pfam" id="PF00067">
    <property type="entry name" value="p450"/>
    <property type="match status" value="1"/>
</dbReference>
<evidence type="ECO:0000256" key="7">
    <source>
        <dbReference type="SAM" id="Phobius"/>
    </source>
</evidence>
<dbReference type="GO" id="GO:0004497">
    <property type="term" value="F:monooxygenase activity"/>
    <property type="evidence" value="ECO:0007669"/>
    <property type="project" value="UniProtKB-KW"/>
</dbReference>
<keyword evidence="7" id="KW-0812">Transmembrane</keyword>
<evidence type="ECO:0000256" key="6">
    <source>
        <dbReference type="RuleBase" id="RU000461"/>
    </source>
</evidence>
<dbReference type="InterPro" id="IPR001128">
    <property type="entry name" value="Cyt_P450"/>
</dbReference>
<evidence type="ECO:0000256" key="5">
    <source>
        <dbReference type="PIRSR" id="PIRSR602401-1"/>
    </source>
</evidence>
<dbReference type="PRINTS" id="PR00463">
    <property type="entry name" value="EP450I"/>
</dbReference>
<evidence type="ECO:0000256" key="3">
    <source>
        <dbReference type="ARBA" id="ARBA00022723"/>
    </source>
</evidence>
<keyword evidence="5 6" id="KW-0349">Heme</keyword>
<dbReference type="AlphaFoldDB" id="A0A1Y2H0D5"/>
<keyword evidence="7" id="KW-1133">Transmembrane helix</keyword>
<reference evidence="8 9" key="1">
    <citation type="submission" date="2016-07" db="EMBL/GenBank/DDBJ databases">
        <title>Pervasive Adenine N6-methylation of Active Genes in Fungi.</title>
        <authorList>
            <consortium name="DOE Joint Genome Institute"/>
            <person name="Mondo S.J."/>
            <person name="Dannebaum R.O."/>
            <person name="Kuo R.C."/>
            <person name="Labutti K."/>
            <person name="Haridas S."/>
            <person name="Kuo A."/>
            <person name="Salamov A."/>
            <person name="Ahrendt S.R."/>
            <person name="Lipzen A."/>
            <person name="Sullivan W."/>
            <person name="Andreopoulos W.B."/>
            <person name="Clum A."/>
            <person name="Lindquist E."/>
            <person name="Daum C."/>
            <person name="Ramamoorthy G.K."/>
            <person name="Gryganskyi A."/>
            <person name="Culley D."/>
            <person name="Magnuson J.K."/>
            <person name="James T.Y."/>
            <person name="O'Malley M.A."/>
            <person name="Stajich J.E."/>
            <person name="Spatafora J.W."/>
            <person name="Visel A."/>
            <person name="Grigoriev I.V."/>
        </authorList>
    </citation>
    <scope>NUCLEOTIDE SEQUENCE [LARGE SCALE GENOMIC DNA]</scope>
    <source>
        <strain evidence="8 9">NRRL 3116</strain>
    </source>
</reference>
<dbReference type="PANTHER" id="PTHR24305">
    <property type="entry name" value="CYTOCHROME P450"/>
    <property type="match status" value="1"/>
</dbReference>
<feature type="transmembrane region" description="Helical" evidence="7">
    <location>
        <begin position="258"/>
        <end position="279"/>
    </location>
</feature>
<name>A0A1Y2H0D5_9FUNG</name>
<evidence type="ECO:0000256" key="1">
    <source>
        <dbReference type="ARBA" id="ARBA00001971"/>
    </source>
</evidence>
<dbReference type="PANTHER" id="PTHR24305:SF166">
    <property type="entry name" value="CYTOCHROME P450 12A4, MITOCHONDRIAL-RELATED"/>
    <property type="match status" value="1"/>
</dbReference>
<organism evidence="8 9">
    <name type="scientific">Lobosporangium transversale</name>
    <dbReference type="NCBI Taxonomy" id="64571"/>
    <lineage>
        <taxon>Eukaryota</taxon>
        <taxon>Fungi</taxon>
        <taxon>Fungi incertae sedis</taxon>
        <taxon>Mucoromycota</taxon>
        <taxon>Mortierellomycotina</taxon>
        <taxon>Mortierellomycetes</taxon>
        <taxon>Mortierellales</taxon>
        <taxon>Mortierellaceae</taxon>
        <taxon>Lobosporangium</taxon>
    </lineage>
</organism>
<keyword evidence="9" id="KW-1185">Reference proteome</keyword>
<evidence type="ECO:0000313" key="8">
    <source>
        <dbReference type="EMBL" id="ORZ28008.1"/>
    </source>
</evidence>
<keyword evidence="6" id="KW-0560">Oxidoreductase</keyword>
<proteinExistence type="inferred from homology"/>